<dbReference type="PANTHER" id="PTHR42912:SF93">
    <property type="entry name" value="N6-ADENOSINE-METHYLTRANSFERASE TMT1A"/>
    <property type="match status" value="1"/>
</dbReference>
<dbReference type="Pfam" id="PF08241">
    <property type="entry name" value="Methyltransf_11"/>
    <property type="match status" value="1"/>
</dbReference>
<dbReference type="HOGENOM" id="CLU_060747_0_0_11"/>
<feature type="compositionally biased region" description="Polar residues" evidence="1">
    <location>
        <begin position="1"/>
        <end position="12"/>
    </location>
</feature>
<gene>
    <name evidence="3" type="ORF">SVTN_03415</name>
</gene>
<dbReference type="InterPro" id="IPR050508">
    <property type="entry name" value="Methyltransf_Superfamily"/>
</dbReference>
<dbReference type="GO" id="GO:0008757">
    <property type="term" value="F:S-adenosylmethionine-dependent methyltransferase activity"/>
    <property type="evidence" value="ECO:0007669"/>
    <property type="project" value="InterPro"/>
</dbReference>
<evidence type="ECO:0000313" key="3">
    <source>
        <dbReference type="EMBL" id="AJF63663.1"/>
    </source>
</evidence>
<accession>A0A0B5I210</accession>
<reference evidence="3 4" key="1">
    <citation type="submission" date="2014-12" db="EMBL/GenBank/DDBJ databases">
        <title>Complete genome sequence of Streptomyces vietnamensis strain GIMV4.0001, a genetic manipulable producer of the benzoisochromanequinone antibiotic granaticin.</title>
        <authorList>
            <person name="Deng M.R."/>
            <person name="Guo J."/>
            <person name="Ma L.Y."/>
            <person name="Feng G.D."/>
            <person name="Mo C.Y."/>
            <person name="Zhu H.H."/>
        </authorList>
    </citation>
    <scope>NUCLEOTIDE SEQUENCE [LARGE SCALE GENOMIC DNA]</scope>
    <source>
        <strain evidence="4">GIMV4.0001</strain>
    </source>
</reference>
<dbReference type="KEGG" id="svt:SVTN_03415"/>
<dbReference type="SUPFAM" id="SSF53335">
    <property type="entry name" value="S-adenosyl-L-methionine-dependent methyltransferases"/>
    <property type="match status" value="1"/>
</dbReference>
<dbReference type="RefSeq" id="WP_041127747.1">
    <property type="nucleotide sequence ID" value="NZ_CP010407.1"/>
</dbReference>
<keyword evidence="4" id="KW-1185">Reference proteome</keyword>
<protein>
    <recommendedName>
        <fullName evidence="2">Methyltransferase type 11 domain-containing protein</fullName>
    </recommendedName>
</protein>
<dbReference type="AlphaFoldDB" id="A0A0B5I210"/>
<evidence type="ECO:0000256" key="1">
    <source>
        <dbReference type="SAM" id="MobiDB-lite"/>
    </source>
</evidence>
<proteinExistence type="predicted"/>
<dbReference type="Proteomes" id="UP000031774">
    <property type="component" value="Chromosome"/>
</dbReference>
<dbReference type="STRING" id="362257.SVTN_03415"/>
<evidence type="ECO:0000313" key="4">
    <source>
        <dbReference type="Proteomes" id="UP000031774"/>
    </source>
</evidence>
<dbReference type="Gene3D" id="3.40.50.150">
    <property type="entry name" value="Vaccinia Virus protein VP39"/>
    <property type="match status" value="1"/>
</dbReference>
<dbReference type="PANTHER" id="PTHR42912">
    <property type="entry name" value="METHYLTRANSFERASE"/>
    <property type="match status" value="1"/>
</dbReference>
<dbReference type="InterPro" id="IPR013216">
    <property type="entry name" value="Methyltransf_11"/>
</dbReference>
<organism evidence="3 4">
    <name type="scientific">Streptomyces vietnamensis</name>
    <dbReference type="NCBI Taxonomy" id="362257"/>
    <lineage>
        <taxon>Bacteria</taxon>
        <taxon>Bacillati</taxon>
        <taxon>Actinomycetota</taxon>
        <taxon>Actinomycetes</taxon>
        <taxon>Kitasatosporales</taxon>
        <taxon>Streptomycetaceae</taxon>
        <taxon>Streptomyces</taxon>
    </lineage>
</organism>
<sequence>MTTVTQTPQTDASEVPGADLSRPSSYYKPGEHHAPENEIHRLRQQVAASWQKEVRTLREFGLTTDADVLEIGPGPGYITERLLEEIPDGTLTALELNEDLIEHARGHLTPARPEQLTLVQGSVLESGLPDESYDLALARLVLQHVPHTPDALAEIHRTLRPGGKLVVTDVDDALWGLLHPQPDLPEFDEVVKLRIQLQASRGGNRLIGRELGQLMKAAGFTDIKVEAIAISSEEVGLDVLAPQLNVRSRTAAMVAVNPAAQRPCEVTADAMDEFLARPDASMMLVFFMFSGTKPAGDAR</sequence>
<feature type="domain" description="Methyltransferase type 11" evidence="2">
    <location>
        <begin position="69"/>
        <end position="167"/>
    </location>
</feature>
<dbReference type="InterPro" id="IPR029063">
    <property type="entry name" value="SAM-dependent_MTases_sf"/>
</dbReference>
<feature type="region of interest" description="Disordered" evidence="1">
    <location>
        <begin position="1"/>
        <end position="35"/>
    </location>
</feature>
<dbReference type="CDD" id="cd02440">
    <property type="entry name" value="AdoMet_MTases"/>
    <property type="match status" value="1"/>
</dbReference>
<dbReference type="EMBL" id="CP010407">
    <property type="protein sequence ID" value="AJF63663.1"/>
    <property type="molecule type" value="Genomic_DNA"/>
</dbReference>
<name>A0A0B5I210_9ACTN</name>
<evidence type="ECO:0000259" key="2">
    <source>
        <dbReference type="Pfam" id="PF08241"/>
    </source>
</evidence>